<dbReference type="EMBL" id="JAPUUL010001525">
    <property type="protein sequence ID" value="KAJ8127184.1"/>
    <property type="molecule type" value="Genomic_DNA"/>
</dbReference>
<evidence type="ECO:0000313" key="1">
    <source>
        <dbReference type="EMBL" id="KAJ8127184.1"/>
    </source>
</evidence>
<reference evidence="1" key="1">
    <citation type="submission" date="2022-12" db="EMBL/GenBank/DDBJ databases">
        <title>Genome Sequence of Lasiodiplodia mahajangana.</title>
        <authorList>
            <person name="Buettner E."/>
        </authorList>
    </citation>
    <scope>NUCLEOTIDE SEQUENCE</scope>
    <source>
        <strain evidence="1">VT137</strain>
    </source>
</reference>
<organism evidence="1 2">
    <name type="scientific">Lasiodiplodia mahajangana</name>
    <dbReference type="NCBI Taxonomy" id="1108764"/>
    <lineage>
        <taxon>Eukaryota</taxon>
        <taxon>Fungi</taxon>
        <taxon>Dikarya</taxon>
        <taxon>Ascomycota</taxon>
        <taxon>Pezizomycotina</taxon>
        <taxon>Dothideomycetes</taxon>
        <taxon>Dothideomycetes incertae sedis</taxon>
        <taxon>Botryosphaeriales</taxon>
        <taxon>Botryosphaeriaceae</taxon>
        <taxon>Lasiodiplodia</taxon>
    </lineage>
</organism>
<protein>
    <submittedName>
        <fullName evidence="1">Uncharacterized protein</fullName>
    </submittedName>
</protein>
<sequence>MPTGVYHGTHLVKCLVLDEFDRAAPNGTGSAKIGGNYAPVLRWSDKARQEGYGITLHLDSATRSEIDEFSTSGFIGAKVDGDQVTLAVPDSKNVIQSVTAESILDIAQSFGWKVERRSIKYAELPTFTEVMAAGTAAALVPIRSITRHKAPTSPNSITSAIGQHERLSSDQESEKVTYAPDSQADENIGPICTRLLTQLRAIQLGKVPDEFNWCFPVTREDGTKVAGEPDTTNENGQTIDQLD</sequence>
<evidence type="ECO:0000313" key="2">
    <source>
        <dbReference type="Proteomes" id="UP001153332"/>
    </source>
</evidence>
<gene>
    <name evidence="1" type="ORF">O1611_g6453</name>
</gene>
<keyword evidence="2" id="KW-1185">Reference proteome</keyword>
<dbReference type="Proteomes" id="UP001153332">
    <property type="component" value="Unassembled WGS sequence"/>
</dbReference>
<proteinExistence type="predicted"/>
<accession>A0ACC2JII0</accession>
<name>A0ACC2JII0_9PEZI</name>
<comment type="caution">
    <text evidence="1">The sequence shown here is derived from an EMBL/GenBank/DDBJ whole genome shotgun (WGS) entry which is preliminary data.</text>
</comment>